<dbReference type="AlphaFoldDB" id="A0A2H0VDW7"/>
<evidence type="ECO:0000313" key="4">
    <source>
        <dbReference type="Proteomes" id="UP000230557"/>
    </source>
</evidence>
<dbReference type="Gene3D" id="3.40.1440.10">
    <property type="entry name" value="GIY-YIG endonuclease"/>
    <property type="match status" value="1"/>
</dbReference>
<dbReference type="Proteomes" id="UP000230557">
    <property type="component" value="Unassembled WGS sequence"/>
</dbReference>
<dbReference type="Pfam" id="PF01541">
    <property type="entry name" value="GIY-YIG"/>
    <property type="match status" value="1"/>
</dbReference>
<evidence type="ECO:0000256" key="1">
    <source>
        <dbReference type="ARBA" id="ARBA00007435"/>
    </source>
</evidence>
<dbReference type="InterPro" id="IPR035901">
    <property type="entry name" value="GIY-YIG_endonuc_sf"/>
</dbReference>
<dbReference type="PROSITE" id="PS50164">
    <property type="entry name" value="GIY_YIG"/>
    <property type="match status" value="1"/>
</dbReference>
<gene>
    <name evidence="3" type="ORF">COT91_02065</name>
</gene>
<dbReference type="SUPFAM" id="SSF82771">
    <property type="entry name" value="GIY-YIG endonuclease"/>
    <property type="match status" value="1"/>
</dbReference>
<comment type="similarity">
    <text evidence="1">Belongs to the UPF0213 family.</text>
</comment>
<comment type="caution">
    <text evidence="3">The sequence shown here is derived from an EMBL/GenBank/DDBJ whole genome shotgun (WGS) entry which is preliminary data.</text>
</comment>
<dbReference type="PANTHER" id="PTHR34477:SF5">
    <property type="entry name" value="BSL5627 PROTEIN"/>
    <property type="match status" value="1"/>
</dbReference>
<accession>A0A2H0VDW7</accession>
<evidence type="ECO:0000313" key="3">
    <source>
        <dbReference type="EMBL" id="PIR97297.1"/>
    </source>
</evidence>
<dbReference type="InterPro" id="IPR000305">
    <property type="entry name" value="GIY-YIG_endonuc"/>
</dbReference>
<sequence>MHYVYLLLSSKKKWIYIGCTDDLKRRFLDHQKGKILSTKAYKPLCLTYYEAYLNKTDARTREIELKK</sequence>
<feature type="domain" description="GIY-YIG" evidence="2">
    <location>
        <begin position="1"/>
        <end position="67"/>
    </location>
</feature>
<organism evidence="3 4">
    <name type="scientific">Candidatus Doudnabacteria bacterium CG10_big_fil_rev_8_21_14_0_10_41_10</name>
    <dbReference type="NCBI Taxonomy" id="1974551"/>
    <lineage>
        <taxon>Bacteria</taxon>
        <taxon>Candidatus Doudnaibacteriota</taxon>
    </lineage>
</organism>
<protein>
    <recommendedName>
        <fullName evidence="2">GIY-YIG domain-containing protein</fullName>
    </recommendedName>
</protein>
<evidence type="ECO:0000259" key="2">
    <source>
        <dbReference type="PROSITE" id="PS50164"/>
    </source>
</evidence>
<name>A0A2H0VDW7_9BACT</name>
<dbReference type="InterPro" id="IPR050190">
    <property type="entry name" value="UPF0213_domain"/>
</dbReference>
<dbReference type="PANTHER" id="PTHR34477">
    <property type="entry name" value="UPF0213 PROTEIN YHBQ"/>
    <property type="match status" value="1"/>
</dbReference>
<proteinExistence type="inferred from homology"/>
<dbReference type="EMBL" id="PFAJ01000029">
    <property type="protein sequence ID" value="PIR97297.1"/>
    <property type="molecule type" value="Genomic_DNA"/>
</dbReference>
<reference evidence="4" key="1">
    <citation type="submission" date="2017-09" db="EMBL/GenBank/DDBJ databases">
        <title>Depth-based differentiation of microbial function through sediment-hosted aquifers and enrichment of novel symbionts in the deep terrestrial subsurface.</title>
        <authorList>
            <person name="Probst A.J."/>
            <person name="Ladd B."/>
            <person name="Jarett J.K."/>
            <person name="Geller-Mcgrath D.E."/>
            <person name="Sieber C.M.K."/>
            <person name="Emerson J.B."/>
            <person name="Anantharaman K."/>
            <person name="Thomas B.C."/>
            <person name="Malmstrom R."/>
            <person name="Stieglmeier M."/>
            <person name="Klingl A."/>
            <person name="Woyke T."/>
            <person name="Ryan C.M."/>
            <person name="Banfield J.F."/>
        </authorList>
    </citation>
    <scope>NUCLEOTIDE SEQUENCE [LARGE SCALE GENOMIC DNA]</scope>
</reference>